<dbReference type="GO" id="GO:0006270">
    <property type="term" value="P:DNA replication initiation"/>
    <property type="evidence" value="ECO:0007669"/>
    <property type="project" value="TreeGrafter"/>
</dbReference>
<reference evidence="2 3" key="1">
    <citation type="submission" date="2018-11" db="EMBL/GenBank/DDBJ databases">
        <authorList>
            <consortium name="Pathogen Informatics"/>
        </authorList>
    </citation>
    <scope>NUCLEOTIDE SEQUENCE [LARGE SCALE GENOMIC DNA]</scope>
</reference>
<keyword evidence="3" id="KW-1185">Reference proteome</keyword>
<dbReference type="Gene3D" id="3.40.50.300">
    <property type="entry name" value="P-loop containing nucleotide triphosphate hydrolases"/>
    <property type="match status" value="1"/>
</dbReference>
<dbReference type="EMBL" id="UYYB01100900">
    <property type="protein sequence ID" value="VDM78070.1"/>
    <property type="molecule type" value="Genomic_DNA"/>
</dbReference>
<dbReference type="PANTHER" id="PTHR10763">
    <property type="entry name" value="CELL DIVISION CONTROL PROTEIN 6-RELATED"/>
    <property type="match status" value="1"/>
</dbReference>
<dbReference type="Pfam" id="PF00004">
    <property type="entry name" value="AAA"/>
    <property type="match status" value="1"/>
</dbReference>
<dbReference type="Proteomes" id="UP000270094">
    <property type="component" value="Unassembled WGS sequence"/>
</dbReference>
<dbReference type="OrthoDB" id="1926878at2759"/>
<dbReference type="AlphaFoldDB" id="A0A3P7IY56"/>
<gene>
    <name evidence="2" type="ORF">SVUK_LOCUS13068</name>
</gene>
<organism evidence="2 3">
    <name type="scientific">Strongylus vulgaris</name>
    <name type="common">Blood worm</name>
    <dbReference type="NCBI Taxonomy" id="40348"/>
    <lineage>
        <taxon>Eukaryota</taxon>
        <taxon>Metazoa</taxon>
        <taxon>Ecdysozoa</taxon>
        <taxon>Nematoda</taxon>
        <taxon>Chromadorea</taxon>
        <taxon>Rhabditida</taxon>
        <taxon>Rhabditina</taxon>
        <taxon>Rhabditomorpha</taxon>
        <taxon>Strongyloidea</taxon>
        <taxon>Strongylidae</taxon>
        <taxon>Strongylus</taxon>
    </lineage>
</organism>
<dbReference type="InterPro" id="IPR050311">
    <property type="entry name" value="ORC1/CDC6"/>
</dbReference>
<evidence type="ECO:0000259" key="1">
    <source>
        <dbReference type="Pfam" id="PF00004"/>
    </source>
</evidence>
<dbReference type="PANTHER" id="PTHR10763:SF26">
    <property type="entry name" value="CELL DIVISION CONTROL PROTEIN 6 HOMOLOG"/>
    <property type="match status" value="1"/>
</dbReference>
<dbReference type="Gene3D" id="1.10.8.60">
    <property type="match status" value="1"/>
</dbReference>
<accession>A0A3P7IY56</accession>
<dbReference type="GO" id="GO:0003688">
    <property type="term" value="F:DNA replication origin binding"/>
    <property type="evidence" value="ECO:0007669"/>
    <property type="project" value="TreeGrafter"/>
</dbReference>
<evidence type="ECO:0000313" key="3">
    <source>
        <dbReference type="Proteomes" id="UP000270094"/>
    </source>
</evidence>
<name>A0A3P7IY56_STRVU</name>
<sequence>MKYVVSEKCYYEVGPGALWITCALFNTELCFCPFSERTDKSSARPSLPALTQAFEELSKHFVLVLDEIDLLASKTNSFLYTAFQWPHTMNSKLIIIGIANSIDLTERLLPKLKLGHEPQTLVFTPYSKETIAEILKEKMSADSDDTMDVKAVELCSRKVAAMSGDLRAALHVIKHTRYVRTNVFLISMEHPLGFVLFQVDTDTAKSAIADNGMLAQVAALNL</sequence>
<dbReference type="GO" id="GO:0016887">
    <property type="term" value="F:ATP hydrolysis activity"/>
    <property type="evidence" value="ECO:0007669"/>
    <property type="project" value="InterPro"/>
</dbReference>
<dbReference type="InterPro" id="IPR027417">
    <property type="entry name" value="P-loop_NTPase"/>
</dbReference>
<dbReference type="GO" id="GO:0005634">
    <property type="term" value="C:nucleus"/>
    <property type="evidence" value="ECO:0007669"/>
    <property type="project" value="TreeGrafter"/>
</dbReference>
<dbReference type="GO" id="GO:0033314">
    <property type="term" value="P:mitotic DNA replication checkpoint signaling"/>
    <property type="evidence" value="ECO:0007669"/>
    <property type="project" value="TreeGrafter"/>
</dbReference>
<dbReference type="SUPFAM" id="SSF52540">
    <property type="entry name" value="P-loop containing nucleoside triphosphate hydrolases"/>
    <property type="match status" value="1"/>
</dbReference>
<dbReference type="GO" id="GO:0005524">
    <property type="term" value="F:ATP binding"/>
    <property type="evidence" value="ECO:0007669"/>
    <property type="project" value="InterPro"/>
</dbReference>
<dbReference type="InterPro" id="IPR003959">
    <property type="entry name" value="ATPase_AAA_core"/>
</dbReference>
<feature type="domain" description="ATPase AAA-type core" evidence="1">
    <location>
        <begin position="49"/>
        <end position="109"/>
    </location>
</feature>
<evidence type="ECO:0000313" key="2">
    <source>
        <dbReference type="EMBL" id="VDM78070.1"/>
    </source>
</evidence>
<proteinExistence type="predicted"/>
<protein>
    <recommendedName>
        <fullName evidence="1">ATPase AAA-type core domain-containing protein</fullName>
    </recommendedName>
</protein>